<reference evidence="3 5" key="2">
    <citation type="submission" date="2017-03" db="EMBL/GenBank/DDBJ databases">
        <title>Whole genome sequences of fourteen strains of Bradyrhizobium canariense and one strain of Bradyrhizobium japonicum isolated from Lupinus (Papilionoideae: Genisteae) species in Algeria.</title>
        <authorList>
            <person name="Crovadore J."/>
            <person name="Chekireb D."/>
            <person name="Brachmann A."/>
            <person name="Chablais R."/>
            <person name="Cochard B."/>
            <person name="Lefort F."/>
        </authorList>
    </citation>
    <scope>NUCLEOTIDE SEQUENCE [LARGE SCALE GENOMIC DNA]</scope>
    <source>
        <strain evidence="3 5">UBMA197</strain>
    </source>
</reference>
<evidence type="ECO:0000313" key="4">
    <source>
        <dbReference type="Proteomes" id="UP000181962"/>
    </source>
</evidence>
<evidence type="ECO:0000313" key="2">
    <source>
        <dbReference type="EMBL" id="APG11062.1"/>
    </source>
</evidence>
<keyword evidence="1" id="KW-0812">Transmembrane</keyword>
<organism evidence="2 4">
    <name type="scientific">Bradyrhizobium japonicum</name>
    <dbReference type="NCBI Taxonomy" id="375"/>
    <lineage>
        <taxon>Bacteria</taxon>
        <taxon>Pseudomonadati</taxon>
        <taxon>Pseudomonadota</taxon>
        <taxon>Alphaproteobacteria</taxon>
        <taxon>Hyphomicrobiales</taxon>
        <taxon>Nitrobacteraceae</taxon>
        <taxon>Bradyrhizobium</taxon>
    </lineage>
</organism>
<keyword evidence="1" id="KW-0472">Membrane</keyword>
<keyword evidence="1" id="KW-1133">Transmembrane helix</keyword>
<feature type="transmembrane region" description="Helical" evidence="1">
    <location>
        <begin position="46"/>
        <end position="66"/>
    </location>
</feature>
<gene>
    <name evidence="2" type="ORF">BKD09_22265</name>
    <name evidence="3" type="ORF">BSZ19_46485</name>
</gene>
<evidence type="ECO:0000313" key="3">
    <source>
        <dbReference type="EMBL" id="OSJ22364.1"/>
    </source>
</evidence>
<dbReference type="AlphaFoldDB" id="A0A1L3FCU0"/>
<feature type="transmembrane region" description="Helical" evidence="1">
    <location>
        <begin position="78"/>
        <end position="96"/>
    </location>
</feature>
<dbReference type="Proteomes" id="UP000193335">
    <property type="component" value="Unassembled WGS sequence"/>
</dbReference>
<name>A0A1L3FCU0_BRAJP</name>
<proteinExistence type="predicted"/>
<dbReference type="EMBL" id="CP017637">
    <property type="protein sequence ID" value="APG11062.1"/>
    <property type="molecule type" value="Genomic_DNA"/>
</dbReference>
<feature type="transmembrane region" description="Helical" evidence="1">
    <location>
        <begin position="20"/>
        <end position="40"/>
    </location>
</feature>
<accession>A0A1L3FCU0</accession>
<reference evidence="2 4" key="1">
    <citation type="submission" date="2016-11" db="EMBL/GenBank/DDBJ databases">
        <title>Complete Genome Sequence of Bradyrhizobium sp. strain J5, an isolated from soybean nodule in Hokkaido.</title>
        <authorList>
            <person name="Kanehara K."/>
        </authorList>
    </citation>
    <scope>NUCLEOTIDE SEQUENCE [LARGE SCALE GENOMIC DNA]</scope>
    <source>
        <strain evidence="2 4">J5</strain>
    </source>
</reference>
<dbReference type="EMBL" id="NAFL01000286">
    <property type="protein sequence ID" value="OSJ22364.1"/>
    <property type="molecule type" value="Genomic_DNA"/>
</dbReference>
<dbReference type="Proteomes" id="UP000181962">
    <property type="component" value="Chromosome"/>
</dbReference>
<sequence>MILSRASWTNRNASWRQAFCTCAVLSILVAAPAFLMILLLDSQLVLPALSILFFSDAMITAVLAWAKSGNATLENVTLWDVAGALTMLGCAAAILGEPDQVALLFEQPVRLHSDAALGDSASP</sequence>
<dbReference type="RefSeq" id="WP_081369447.1">
    <property type="nucleotide sequence ID" value="NZ_CP017637.1"/>
</dbReference>
<evidence type="ECO:0000313" key="5">
    <source>
        <dbReference type="Proteomes" id="UP000193335"/>
    </source>
</evidence>
<protein>
    <submittedName>
        <fullName evidence="2">Uncharacterized protein</fullName>
    </submittedName>
</protein>
<evidence type="ECO:0000256" key="1">
    <source>
        <dbReference type="SAM" id="Phobius"/>
    </source>
</evidence>